<dbReference type="EC" id="2.7.8.-" evidence="12 13"/>
<evidence type="ECO:0000256" key="12">
    <source>
        <dbReference type="HAMAP-Rule" id="MF_01916"/>
    </source>
</evidence>
<evidence type="ECO:0000256" key="10">
    <source>
        <dbReference type="ARBA" id="ARBA00023209"/>
    </source>
</evidence>
<dbReference type="EMBL" id="CP041345">
    <property type="protein sequence ID" value="QKG79968.1"/>
    <property type="molecule type" value="Genomic_DNA"/>
</dbReference>
<feature type="active site" evidence="12">
    <location>
        <position position="234"/>
    </location>
</feature>
<dbReference type="Gene3D" id="3.30.870.10">
    <property type="entry name" value="Endonuclease Chain A"/>
    <property type="match status" value="2"/>
</dbReference>
<dbReference type="InterPro" id="IPR001736">
    <property type="entry name" value="PLipase_D/transphosphatidylase"/>
</dbReference>
<keyword evidence="11 12" id="KW-1208">Phospholipid metabolism</keyword>
<keyword evidence="8 12" id="KW-0443">Lipid metabolism</keyword>
<evidence type="ECO:0000259" key="14">
    <source>
        <dbReference type="PROSITE" id="PS50035"/>
    </source>
</evidence>
<evidence type="ECO:0000256" key="9">
    <source>
        <dbReference type="ARBA" id="ARBA00023136"/>
    </source>
</evidence>
<dbReference type="InterPro" id="IPR030874">
    <property type="entry name" value="Cardiolipin_synth_Firmi"/>
</dbReference>
<dbReference type="CDD" id="cd09112">
    <property type="entry name" value="PLDc_CLS_2"/>
    <property type="match status" value="1"/>
</dbReference>
<dbReference type="NCBIfam" id="TIGR04265">
    <property type="entry name" value="bac_cardiolipin"/>
    <property type="match status" value="1"/>
</dbReference>
<dbReference type="GO" id="GO:0032049">
    <property type="term" value="P:cardiolipin biosynthetic process"/>
    <property type="evidence" value="ECO:0007669"/>
    <property type="project" value="UniProtKB-UniRule"/>
</dbReference>
<keyword evidence="2 12" id="KW-1003">Cell membrane</keyword>
<evidence type="ECO:0000256" key="3">
    <source>
        <dbReference type="ARBA" id="ARBA00022516"/>
    </source>
</evidence>
<dbReference type="HAMAP" id="MF_01916">
    <property type="entry name" value="Cardiolipin_synth_Cls"/>
    <property type="match status" value="1"/>
</dbReference>
<keyword evidence="6" id="KW-0677">Repeat</keyword>
<feature type="transmembrane region" description="Helical" evidence="12">
    <location>
        <begin position="47"/>
        <end position="65"/>
    </location>
</feature>
<keyword evidence="5 12" id="KW-0812">Transmembrane</keyword>
<sequence>MNSIAHIFESIWGHLTAVLWIVYLFTVLSTAIMIIHEKRDPAKTSTWVLLLITLPILGLLLYIVFGQNRRKEKLFSRKEIQDIEQIEYLSHRQIIRFKKKTDVQAKLAEHSSIITLLLNNSKALLTEMNDVSIFHSGKEAFDSIISSLYAAKTSIHIEFYIISNDKIGNRIKNILITKAKEGVKVRVLFDDVGSWSLPKRYVRELKEAGVEIHPFMEVRFPLLTSKVNYRNHRKVVVIDGKIGYLGGMNIADRYIEGTRRLGQWSDTMLKIEGEAVHSLQVIFLIDWFFVTGDVVKEREMYFPKPQVSAFHPLQIVTSGPDSDWASIMQAFFHAITRAKKHIYISTPYFIPNESILTALKTSALSGVDIKLILPGKSDSTVVYWSSLSYVAELLEAGINIYLYQDGFNHSKIMMIDSSIAMVGSANMDIRSFEDNFEVAAFIYDETITQKLERNFKANLSKCKHITLDIWNARPLKSSFKESLARLISPLF</sequence>
<dbReference type="InterPro" id="IPR025202">
    <property type="entry name" value="PLD-like_dom"/>
</dbReference>
<reference evidence="15 16" key="1">
    <citation type="submission" date="2019-07" db="EMBL/GenBank/DDBJ databases">
        <title>Thalassofilum flectens gen. nov., sp. nov., a novel moderate thermophilic anaerobe from a shallow sea hot spring in Kunashir Island (Russia), representing a new family in the order Bacteroidales, and proposal of Thalassofilacea fam. nov.</title>
        <authorList>
            <person name="Kochetkova T.V."/>
            <person name="Podosokorskaya O.A."/>
            <person name="Novikov A."/>
            <person name="Elcheninov A.G."/>
            <person name="Toshchakov S.V."/>
            <person name="Kublanov I.V."/>
        </authorList>
    </citation>
    <scope>NUCLEOTIDE SEQUENCE [LARGE SCALE GENOMIC DNA]</scope>
    <source>
        <strain evidence="15 16">38-H</strain>
    </source>
</reference>
<protein>
    <recommendedName>
        <fullName evidence="12 13">Cardiolipin synthase</fullName>
        <shortName evidence="12">CL synthase</shortName>
        <ecNumber evidence="12 13">2.7.8.-</ecNumber>
    </recommendedName>
</protein>
<evidence type="ECO:0000256" key="13">
    <source>
        <dbReference type="NCBIfam" id="TIGR04265"/>
    </source>
</evidence>
<dbReference type="GO" id="GO:0005886">
    <property type="term" value="C:plasma membrane"/>
    <property type="evidence" value="ECO:0007669"/>
    <property type="project" value="UniProtKB-SubCell"/>
</dbReference>
<keyword evidence="9 12" id="KW-0472">Membrane</keyword>
<feature type="active site" evidence="12">
    <location>
        <position position="416"/>
    </location>
</feature>
<evidence type="ECO:0000313" key="15">
    <source>
        <dbReference type="EMBL" id="QKG79968.1"/>
    </source>
</evidence>
<dbReference type="GO" id="GO:0008808">
    <property type="term" value="F:cardiolipin synthase activity"/>
    <property type="evidence" value="ECO:0007669"/>
    <property type="project" value="UniProtKB-UniRule"/>
</dbReference>
<dbReference type="FunFam" id="3.30.870.10:FF:000014">
    <property type="entry name" value="Cardiolipin synthase"/>
    <property type="match status" value="1"/>
</dbReference>
<feature type="domain" description="PLD phosphodiesterase" evidence="14">
    <location>
        <begin position="404"/>
        <end position="431"/>
    </location>
</feature>
<dbReference type="SMART" id="SM00155">
    <property type="entry name" value="PLDc"/>
    <property type="match status" value="2"/>
</dbReference>
<dbReference type="AlphaFoldDB" id="A0A7D3XVM2"/>
<dbReference type="RefSeq" id="WP_173074250.1">
    <property type="nucleotide sequence ID" value="NZ_CP041345.1"/>
</dbReference>
<evidence type="ECO:0000256" key="2">
    <source>
        <dbReference type="ARBA" id="ARBA00022475"/>
    </source>
</evidence>
<feature type="active site" evidence="12">
    <location>
        <position position="411"/>
    </location>
</feature>
<evidence type="ECO:0000256" key="4">
    <source>
        <dbReference type="ARBA" id="ARBA00022679"/>
    </source>
</evidence>
<feature type="active site" evidence="12">
    <location>
        <position position="232"/>
    </location>
</feature>
<dbReference type="SUPFAM" id="SSF56024">
    <property type="entry name" value="Phospholipase D/nuclease"/>
    <property type="match status" value="2"/>
</dbReference>
<dbReference type="Pfam" id="PF13396">
    <property type="entry name" value="PLDc_N"/>
    <property type="match status" value="1"/>
</dbReference>
<evidence type="ECO:0000256" key="6">
    <source>
        <dbReference type="ARBA" id="ARBA00022737"/>
    </source>
</evidence>
<name>A0A7D3XVM2_9BACT</name>
<keyword evidence="10 12" id="KW-0594">Phospholipid biosynthesis</keyword>
<dbReference type="PROSITE" id="PS50035">
    <property type="entry name" value="PLD"/>
    <property type="match status" value="2"/>
</dbReference>
<keyword evidence="4 12" id="KW-0808">Transferase</keyword>
<keyword evidence="3 12" id="KW-0444">Lipid biosynthesis</keyword>
<dbReference type="CDD" id="cd09110">
    <property type="entry name" value="PLDc_CLS_1"/>
    <property type="match status" value="1"/>
</dbReference>
<dbReference type="KEGG" id="ttz:FHG85_06725"/>
<comment type="function">
    <text evidence="12">Catalyzes the reversible phosphatidyl group transfer from one phosphatidylglycerol molecule to another to form cardiolipin (CL) (diphosphatidylglycerol) and glycerol.</text>
</comment>
<keyword evidence="16" id="KW-1185">Reference proteome</keyword>
<evidence type="ECO:0000313" key="16">
    <source>
        <dbReference type="Proteomes" id="UP000500961"/>
    </source>
</evidence>
<feature type="domain" description="PLD phosphodiesterase" evidence="14">
    <location>
        <begin position="227"/>
        <end position="254"/>
    </location>
</feature>
<keyword evidence="7 12" id="KW-1133">Transmembrane helix</keyword>
<evidence type="ECO:0000256" key="11">
    <source>
        <dbReference type="ARBA" id="ARBA00023264"/>
    </source>
</evidence>
<evidence type="ECO:0000256" key="8">
    <source>
        <dbReference type="ARBA" id="ARBA00023098"/>
    </source>
</evidence>
<dbReference type="InterPro" id="IPR027379">
    <property type="entry name" value="CLS_N"/>
</dbReference>
<feature type="active site" evidence="12">
    <location>
        <position position="409"/>
    </location>
</feature>
<comment type="subcellular location">
    <subcellularLocation>
        <location evidence="1 12">Cell membrane</location>
        <topology evidence="1 12">Multi-pass membrane protein</topology>
    </subcellularLocation>
</comment>
<comment type="catalytic activity">
    <reaction evidence="12">
        <text>2 a 1,2-diacyl-sn-glycero-3-phospho-(1'-sn-glycerol) = a cardiolipin + glycerol</text>
        <dbReference type="Rhea" id="RHEA:31451"/>
        <dbReference type="ChEBI" id="CHEBI:17754"/>
        <dbReference type="ChEBI" id="CHEBI:62237"/>
        <dbReference type="ChEBI" id="CHEBI:64716"/>
    </reaction>
</comment>
<dbReference type="Proteomes" id="UP000500961">
    <property type="component" value="Chromosome"/>
</dbReference>
<evidence type="ECO:0000256" key="1">
    <source>
        <dbReference type="ARBA" id="ARBA00004651"/>
    </source>
</evidence>
<organism evidence="15 16">
    <name type="scientific">Tenuifilum thalassicum</name>
    <dbReference type="NCBI Taxonomy" id="2590900"/>
    <lineage>
        <taxon>Bacteria</taxon>
        <taxon>Pseudomonadati</taxon>
        <taxon>Bacteroidota</taxon>
        <taxon>Bacteroidia</taxon>
        <taxon>Bacteroidales</taxon>
        <taxon>Tenuifilaceae</taxon>
        <taxon>Tenuifilum</taxon>
    </lineage>
</organism>
<comment type="similarity">
    <text evidence="12">Belongs to the phospholipase D family. Cardiolipin synthase subfamily.</text>
</comment>
<feature type="active site" evidence="12">
    <location>
        <position position="239"/>
    </location>
</feature>
<dbReference type="InterPro" id="IPR022924">
    <property type="entry name" value="Cardiolipin_synthase"/>
</dbReference>
<dbReference type="PANTHER" id="PTHR21248:SF22">
    <property type="entry name" value="PHOSPHOLIPASE D"/>
    <property type="match status" value="1"/>
</dbReference>
<gene>
    <name evidence="15" type="primary">cls</name>
    <name evidence="15" type="ORF">FHG85_06725</name>
</gene>
<feature type="transmembrane region" description="Helical" evidence="12">
    <location>
        <begin position="12"/>
        <end position="35"/>
    </location>
</feature>
<proteinExistence type="inferred from homology"/>
<dbReference type="PANTHER" id="PTHR21248">
    <property type="entry name" value="CARDIOLIPIN SYNTHASE"/>
    <property type="match status" value="1"/>
</dbReference>
<dbReference type="Pfam" id="PF13091">
    <property type="entry name" value="PLDc_2"/>
    <property type="match status" value="2"/>
</dbReference>
<evidence type="ECO:0000256" key="5">
    <source>
        <dbReference type="ARBA" id="ARBA00022692"/>
    </source>
</evidence>
<evidence type="ECO:0000256" key="7">
    <source>
        <dbReference type="ARBA" id="ARBA00022989"/>
    </source>
</evidence>
<accession>A0A7D3XVM2</accession>